<protein>
    <recommendedName>
        <fullName evidence="1">N-acetyltransferase domain-containing protein</fullName>
    </recommendedName>
</protein>
<dbReference type="PANTHER" id="PTHR43792">
    <property type="entry name" value="GNAT FAMILY, PUTATIVE (AFU_ORTHOLOGUE AFUA_3G00765)-RELATED-RELATED"/>
    <property type="match status" value="1"/>
</dbReference>
<proteinExistence type="predicted"/>
<evidence type="ECO:0000313" key="3">
    <source>
        <dbReference type="Proteomes" id="UP001211907"/>
    </source>
</evidence>
<dbReference type="EMBL" id="JADGJH010001632">
    <property type="protein sequence ID" value="KAJ3111422.1"/>
    <property type="molecule type" value="Genomic_DNA"/>
</dbReference>
<sequence>MTESAPPAHARASHRFETPRLILRSTEVDDAEALTLVYGDPLNNPLGFVIDDKRSVAEHRASIEKQILSTARGENAWLVVILKPDQVGVSYKESDLQQLHVHDGFFIGCTGFNSFRIGPDSATLTSDIGAVIHHLFRKRAMALETLQAVIEYGFSVLGVTVFTLETNARNVPFRALMERLGVAVEQITEGGFGQEGDAVNYQFGMDEWKVAKQNLIASNKWYL</sequence>
<gene>
    <name evidence="2" type="ORF">HK100_002695</name>
</gene>
<feature type="domain" description="N-acetyltransferase" evidence="1">
    <location>
        <begin position="20"/>
        <end position="181"/>
    </location>
</feature>
<reference evidence="2" key="1">
    <citation type="submission" date="2020-05" db="EMBL/GenBank/DDBJ databases">
        <title>Phylogenomic resolution of chytrid fungi.</title>
        <authorList>
            <person name="Stajich J.E."/>
            <person name="Amses K."/>
            <person name="Simmons R."/>
            <person name="Seto K."/>
            <person name="Myers J."/>
            <person name="Bonds A."/>
            <person name="Quandt C.A."/>
            <person name="Barry K."/>
            <person name="Liu P."/>
            <person name="Grigoriev I."/>
            <person name="Longcore J.E."/>
            <person name="James T.Y."/>
        </authorList>
    </citation>
    <scope>NUCLEOTIDE SEQUENCE</scope>
    <source>
        <strain evidence="2">JEL0513</strain>
    </source>
</reference>
<dbReference type="InterPro" id="IPR000182">
    <property type="entry name" value="GNAT_dom"/>
</dbReference>
<accession>A0AAD5SWK1</accession>
<evidence type="ECO:0000259" key="1">
    <source>
        <dbReference type="Pfam" id="PF13302"/>
    </source>
</evidence>
<dbReference type="AlphaFoldDB" id="A0AAD5SWK1"/>
<keyword evidence="3" id="KW-1185">Reference proteome</keyword>
<dbReference type="GO" id="GO:0016747">
    <property type="term" value="F:acyltransferase activity, transferring groups other than amino-acyl groups"/>
    <property type="evidence" value="ECO:0007669"/>
    <property type="project" value="InterPro"/>
</dbReference>
<dbReference type="Proteomes" id="UP001211907">
    <property type="component" value="Unassembled WGS sequence"/>
</dbReference>
<name>A0AAD5SWK1_9FUNG</name>
<dbReference type="InterPro" id="IPR051531">
    <property type="entry name" value="N-acetyltransferase"/>
</dbReference>
<dbReference type="Pfam" id="PF13302">
    <property type="entry name" value="Acetyltransf_3"/>
    <property type="match status" value="1"/>
</dbReference>
<dbReference type="InterPro" id="IPR016181">
    <property type="entry name" value="Acyl_CoA_acyltransferase"/>
</dbReference>
<comment type="caution">
    <text evidence="2">The sequence shown here is derived from an EMBL/GenBank/DDBJ whole genome shotgun (WGS) entry which is preliminary data.</text>
</comment>
<dbReference type="Gene3D" id="3.40.630.30">
    <property type="match status" value="1"/>
</dbReference>
<dbReference type="SUPFAM" id="SSF55729">
    <property type="entry name" value="Acyl-CoA N-acyltransferases (Nat)"/>
    <property type="match status" value="1"/>
</dbReference>
<organism evidence="2 3">
    <name type="scientific">Physocladia obscura</name>
    <dbReference type="NCBI Taxonomy" id="109957"/>
    <lineage>
        <taxon>Eukaryota</taxon>
        <taxon>Fungi</taxon>
        <taxon>Fungi incertae sedis</taxon>
        <taxon>Chytridiomycota</taxon>
        <taxon>Chytridiomycota incertae sedis</taxon>
        <taxon>Chytridiomycetes</taxon>
        <taxon>Chytridiales</taxon>
        <taxon>Chytriomycetaceae</taxon>
        <taxon>Physocladia</taxon>
    </lineage>
</organism>
<evidence type="ECO:0000313" key="2">
    <source>
        <dbReference type="EMBL" id="KAJ3111422.1"/>
    </source>
</evidence>